<evidence type="ECO:0000259" key="7">
    <source>
        <dbReference type="PROSITE" id="PS51160"/>
    </source>
</evidence>
<gene>
    <name evidence="8" type="primary">acyP</name>
    <name evidence="8" type="ORF">LFYK43_20410</name>
</gene>
<evidence type="ECO:0000313" key="9">
    <source>
        <dbReference type="Proteomes" id="UP000286848"/>
    </source>
</evidence>
<organism evidence="8 9">
    <name type="scientific">Ligilactobacillus salitolerans</name>
    <dbReference type="NCBI Taxonomy" id="1808352"/>
    <lineage>
        <taxon>Bacteria</taxon>
        <taxon>Bacillati</taxon>
        <taxon>Bacillota</taxon>
        <taxon>Bacilli</taxon>
        <taxon>Lactobacillales</taxon>
        <taxon>Lactobacillaceae</taxon>
        <taxon>Ligilactobacillus</taxon>
    </lineage>
</organism>
<evidence type="ECO:0000256" key="2">
    <source>
        <dbReference type="ARBA" id="ARBA00012150"/>
    </source>
</evidence>
<dbReference type="Gene3D" id="3.30.70.100">
    <property type="match status" value="1"/>
</dbReference>
<dbReference type="EC" id="3.6.1.7" evidence="2 5"/>
<feature type="active site" evidence="5">
    <location>
        <position position="36"/>
    </location>
</feature>
<evidence type="ECO:0000256" key="3">
    <source>
        <dbReference type="ARBA" id="ARBA00015991"/>
    </source>
</evidence>
<dbReference type="PANTHER" id="PTHR47268:SF4">
    <property type="entry name" value="ACYLPHOSPHATASE"/>
    <property type="match status" value="1"/>
</dbReference>
<protein>
    <recommendedName>
        <fullName evidence="3 5">acylphosphatase</fullName>
        <ecNumber evidence="2 5">3.6.1.7</ecNumber>
    </recommendedName>
</protein>
<dbReference type="InterPro" id="IPR001792">
    <property type="entry name" value="Acylphosphatase-like_dom"/>
</dbReference>
<sequence>MKAIKMTVSGMVQGVGFRYTSKMLADKLNVAGIVRNQMDGDVYIEAQGDSDNLAKFIAGIKDSPSPAGRVTDVKISEIPLGDYTKFDVVY</sequence>
<dbReference type="EMBL" id="BFFP01000041">
    <property type="protein sequence ID" value="GBG95582.1"/>
    <property type="molecule type" value="Genomic_DNA"/>
</dbReference>
<reference evidence="8 9" key="1">
    <citation type="journal article" date="2019" name="Int. J. Syst. Evol. Microbiol.">
        <title>Lactobacillus salitolerans sp. nov., a novel lactic acid bacterium isolated from spent mushroom substrates.</title>
        <authorList>
            <person name="Tohno M."/>
            <person name="Tanizawa Y."/>
            <person name="Kojima Y."/>
            <person name="Sakamoto M."/>
            <person name="Nakamura Y."/>
            <person name="Ohkuma M."/>
            <person name="Kobayashi H."/>
        </authorList>
    </citation>
    <scope>NUCLEOTIDE SEQUENCE [LARGE SCALE GENOMIC DNA]</scope>
    <source>
        <strain evidence="8 9">YK43</strain>
    </source>
</reference>
<dbReference type="Proteomes" id="UP000286848">
    <property type="component" value="Unassembled WGS sequence"/>
</dbReference>
<comment type="caution">
    <text evidence="8">The sequence shown here is derived from an EMBL/GenBank/DDBJ whole genome shotgun (WGS) entry which is preliminary data.</text>
</comment>
<evidence type="ECO:0000313" key="8">
    <source>
        <dbReference type="EMBL" id="GBG95582.1"/>
    </source>
</evidence>
<dbReference type="AlphaFoldDB" id="A0A401IVN8"/>
<dbReference type="OrthoDB" id="9808093at2"/>
<dbReference type="Pfam" id="PF00708">
    <property type="entry name" value="Acylphosphatase"/>
    <property type="match status" value="1"/>
</dbReference>
<dbReference type="PROSITE" id="PS51160">
    <property type="entry name" value="ACYLPHOSPHATASE_3"/>
    <property type="match status" value="1"/>
</dbReference>
<name>A0A401IVN8_9LACO</name>
<feature type="active site" evidence="5">
    <location>
        <position position="18"/>
    </location>
</feature>
<keyword evidence="9" id="KW-1185">Reference proteome</keyword>
<dbReference type="SUPFAM" id="SSF54975">
    <property type="entry name" value="Acylphosphatase/BLUF domain-like"/>
    <property type="match status" value="1"/>
</dbReference>
<keyword evidence="5" id="KW-0378">Hydrolase</keyword>
<accession>A0A401IVN8</accession>
<proteinExistence type="inferred from homology"/>
<dbReference type="InterPro" id="IPR020456">
    <property type="entry name" value="Acylphosphatase"/>
</dbReference>
<dbReference type="InterPro" id="IPR017968">
    <property type="entry name" value="Acylphosphatase_CS"/>
</dbReference>
<evidence type="ECO:0000256" key="4">
    <source>
        <dbReference type="ARBA" id="ARBA00047645"/>
    </source>
</evidence>
<evidence type="ECO:0000256" key="6">
    <source>
        <dbReference type="RuleBase" id="RU004168"/>
    </source>
</evidence>
<comment type="catalytic activity">
    <reaction evidence="4 5">
        <text>an acyl phosphate + H2O = a carboxylate + phosphate + H(+)</text>
        <dbReference type="Rhea" id="RHEA:14965"/>
        <dbReference type="ChEBI" id="CHEBI:15377"/>
        <dbReference type="ChEBI" id="CHEBI:15378"/>
        <dbReference type="ChEBI" id="CHEBI:29067"/>
        <dbReference type="ChEBI" id="CHEBI:43474"/>
        <dbReference type="ChEBI" id="CHEBI:59918"/>
        <dbReference type="EC" id="3.6.1.7"/>
    </reaction>
</comment>
<dbReference type="InterPro" id="IPR036046">
    <property type="entry name" value="Acylphosphatase-like_dom_sf"/>
</dbReference>
<dbReference type="GO" id="GO:0003998">
    <property type="term" value="F:acylphosphatase activity"/>
    <property type="evidence" value="ECO:0007669"/>
    <property type="project" value="UniProtKB-EC"/>
</dbReference>
<feature type="domain" description="Acylphosphatase-like" evidence="7">
    <location>
        <begin position="3"/>
        <end position="90"/>
    </location>
</feature>
<comment type="similarity">
    <text evidence="1 6">Belongs to the acylphosphatase family.</text>
</comment>
<dbReference type="PROSITE" id="PS00150">
    <property type="entry name" value="ACYLPHOSPHATASE_1"/>
    <property type="match status" value="1"/>
</dbReference>
<evidence type="ECO:0000256" key="1">
    <source>
        <dbReference type="ARBA" id="ARBA00005614"/>
    </source>
</evidence>
<dbReference type="RefSeq" id="WP_124977999.1">
    <property type="nucleotide sequence ID" value="NZ_BFFP01000041.1"/>
</dbReference>
<evidence type="ECO:0000256" key="5">
    <source>
        <dbReference type="PROSITE-ProRule" id="PRU00520"/>
    </source>
</evidence>
<dbReference type="PANTHER" id="PTHR47268">
    <property type="entry name" value="ACYLPHOSPHATASE"/>
    <property type="match status" value="1"/>
</dbReference>